<protein>
    <recommendedName>
        <fullName evidence="2">Nucleotide exchange factor Fes1 domain-containing protein</fullName>
    </recommendedName>
</protein>
<gene>
    <name evidence="3" type="ORF">AMTR_s00004p00262200</name>
</gene>
<dbReference type="Gene3D" id="1.25.10.10">
    <property type="entry name" value="Leucine-rich Repeat Variant"/>
    <property type="match status" value="1"/>
</dbReference>
<dbReference type="eggNOG" id="KOG2160">
    <property type="taxonomic scope" value="Eukaryota"/>
</dbReference>
<name>W1NEF2_AMBTC</name>
<evidence type="ECO:0000259" key="2">
    <source>
        <dbReference type="Pfam" id="PF08609"/>
    </source>
</evidence>
<dbReference type="InterPro" id="IPR011989">
    <property type="entry name" value="ARM-like"/>
</dbReference>
<evidence type="ECO:0000256" key="1">
    <source>
        <dbReference type="ARBA" id="ARBA00022737"/>
    </source>
</evidence>
<dbReference type="Proteomes" id="UP000017836">
    <property type="component" value="Unassembled WGS sequence"/>
</dbReference>
<reference evidence="4" key="1">
    <citation type="journal article" date="2013" name="Science">
        <title>The Amborella genome and the evolution of flowering plants.</title>
        <authorList>
            <consortium name="Amborella Genome Project"/>
        </authorList>
    </citation>
    <scope>NUCLEOTIDE SEQUENCE [LARGE SCALE GENOMIC DNA]</scope>
</reference>
<dbReference type="Pfam" id="PF08609">
    <property type="entry name" value="Fes1"/>
    <property type="match status" value="1"/>
</dbReference>
<dbReference type="EMBL" id="KI397628">
    <property type="protein sequence ID" value="ERM93744.1"/>
    <property type="molecule type" value="Genomic_DNA"/>
</dbReference>
<dbReference type="HOGENOM" id="CLU_2609227_0_0_1"/>
<dbReference type="PANTHER" id="PTHR19316">
    <property type="entry name" value="PROTEIN FOLDING REGULATOR"/>
    <property type="match status" value="1"/>
</dbReference>
<proteinExistence type="predicted"/>
<organism evidence="3 4">
    <name type="scientific">Amborella trichopoda</name>
    <dbReference type="NCBI Taxonomy" id="13333"/>
    <lineage>
        <taxon>Eukaryota</taxon>
        <taxon>Viridiplantae</taxon>
        <taxon>Streptophyta</taxon>
        <taxon>Embryophyta</taxon>
        <taxon>Tracheophyta</taxon>
        <taxon>Spermatophyta</taxon>
        <taxon>Magnoliopsida</taxon>
        <taxon>Amborellales</taxon>
        <taxon>Amborellaceae</taxon>
        <taxon>Amborella</taxon>
    </lineage>
</organism>
<evidence type="ECO:0000313" key="4">
    <source>
        <dbReference type="Proteomes" id="UP000017836"/>
    </source>
</evidence>
<keyword evidence="4" id="KW-1185">Reference proteome</keyword>
<dbReference type="Gramene" id="ERM93744">
    <property type="protein sequence ID" value="ERM93744"/>
    <property type="gene ID" value="AMTR_s00004p00262200"/>
</dbReference>
<keyword evidence="1" id="KW-0677">Repeat</keyword>
<accession>W1NEF2</accession>
<sequence>MEAMEANTADVIKRMKEITLVMQTLEQVLEAQGVNPTNLEVMLEELQEHVEAIDMANDLHSIGGLVPLLGYLGLGLGSL</sequence>
<dbReference type="InterPro" id="IPR013918">
    <property type="entry name" value="Nucleotide_exch_fac_Fes1"/>
</dbReference>
<dbReference type="STRING" id="13333.W1NEF2"/>
<dbReference type="PANTHER" id="PTHR19316:SF18">
    <property type="entry name" value="HSP70-BINDING PROTEIN 1"/>
    <property type="match status" value="1"/>
</dbReference>
<evidence type="ECO:0000313" key="3">
    <source>
        <dbReference type="EMBL" id="ERM93744.1"/>
    </source>
</evidence>
<dbReference type="AlphaFoldDB" id="W1NEF2"/>
<dbReference type="InterPro" id="IPR050693">
    <property type="entry name" value="Hsp70_NEF-Inhibitors"/>
</dbReference>
<feature type="domain" description="Nucleotide exchange factor Fes1" evidence="2">
    <location>
        <begin position="7"/>
        <end position="59"/>
    </location>
</feature>